<dbReference type="InterPro" id="IPR016186">
    <property type="entry name" value="C-type_lectin-like/link_sf"/>
</dbReference>
<dbReference type="InterPro" id="IPR003609">
    <property type="entry name" value="Pan_app"/>
</dbReference>
<dbReference type="CDD" id="cd00037">
    <property type="entry name" value="CLECT"/>
    <property type="match status" value="1"/>
</dbReference>
<dbReference type="SUPFAM" id="SSF56436">
    <property type="entry name" value="C-type lectin-like"/>
    <property type="match status" value="1"/>
</dbReference>
<dbReference type="Pfam" id="PF00024">
    <property type="entry name" value="PAN_1"/>
    <property type="match status" value="1"/>
</dbReference>
<dbReference type="EMBL" id="KB203219">
    <property type="protein sequence ID" value="ESO85915.1"/>
    <property type="molecule type" value="Genomic_DNA"/>
</dbReference>
<protein>
    <recommendedName>
        <fullName evidence="2">Apple domain-containing protein</fullName>
    </recommendedName>
</protein>
<dbReference type="OrthoDB" id="6068836at2759"/>
<feature type="signal peptide" evidence="1">
    <location>
        <begin position="1"/>
        <end position="15"/>
    </location>
</feature>
<reference evidence="3 4" key="1">
    <citation type="journal article" date="2013" name="Nature">
        <title>Insights into bilaterian evolution from three spiralian genomes.</title>
        <authorList>
            <person name="Simakov O."/>
            <person name="Marletaz F."/>
            <person name="Cho S.J."/>
            <person name="Edsinger-Gonzales E."/>
            <person name="Havlak P."/>
            <person name="Hellsten U."/>
            <person name="Kuo D.H."/>
            <person name="Larsson T."/>
            <person name="Lv J."/>
            <person name="Arendt D."/>
            <person name="Savage R."/>
            <person name="Osoegawa K."/>
            <person name="de Jong P."/>
            <person name="Grimwood J."/>
            <person name="Chapman J.A."/>
            <person name="Shapiro H."/>
            <person name="Aerts A."/>
            <person name="Otillar R.P."/>
            <person name="Terry A.Y."/>
            <person name="Boore J.L."/>
            <person name="Grigoriev I.V."/>
            <person name="Lindberg D.R."/>
            <person name="Seaver E.C."/>
            <person name="Weisblat D.A."/>
            <person name="Putnam N.H."/>
            <person name="Rokhsar D.S."/>
        </authorList>
    </citation>
    <scope>NUCLEOTIDE SEQUENCE [LARGE SCALE GENOMIC DNA]</scope>
</reference>
<dbReference type="InterPro" id="IPR016187">
    <property type="entry name" value="CTDL_fold"/>
</dbReference>
<sequence>MDKCILLLTLFTVNANNLFLLHQPNFNDLYISDYLTLESLSQIRTLTSCAYRCVINRGCVSVFYDKNTKQCDLKSVLYPVTDNSFTQIGSRYYSVYEEGCPKDFIRNRKYHLCYKPYFDTIEWIYDGMSNCDVGGYVLLRANTVEAYRHVSDQLMVTPEGDGYGYYVDGSDEYTEGHWIFEDGTPMTAFIWGDNEPDNSTYSDFIYLKRSNGKYIMSDTQNELYGDYICQKRMNEEENLIGLMALK</sequence>
<proteinExistence type="predicted"/>
<dbReference type="RefSeq" id="XP_009063417.1">
    <property type="nucleotide sequence ID" value="XM_009065169.1"/>
</dbReference>
<accession>V3ZTQ2</accession>
<name>V3ZTQ2_LOTGI</name>
<keyword evidence="4" id="KW-1185">Reference proteome</keyword>
<evidence type="ECO:0000313" key="3">
    <source>
        <dbReference type="EMBL" id="ESO85915.1"/>
    </source>
</evidence>
<dbReference type="OMA" id="SERYICE"/>
<evidence type="ECO:0000256" key="1">
    <source>
        <dbReference type="SAM" id="SignalP"/>
    </source>
</evidence>
<feature type="chain" id="PRO_5012316792" description="Apple domain-containing protein" evidence="1">
    <location>
        <begin position="16"/>
        <end position="246"/>
    </location>
</feature>
<evidence type="ECO:0000313" key="4">
    <source>
        <dbReference type="Proteomes" id="UP000030746"/>
    </source>
</evidence>
<evidence type="ECO:0000259" key="2">
    <source>
        <dbReference type="Pfam" id="PF00024"/>
    </source>
</evidence>
<gene>
    <name evidence="3" type="ORF">LOTGIDRAFT_167672</name>
</gene>
<dbReference type="AlphaFoldDB" id="V3ZTQ2"/>
<dbReference type="GeneID" id="20240680"/>
<dbReference type="Gene3D" id="3.10.100.10">
    <property type="entry name" value="Mannose-Binding Protein A, subunit A"/>
    <property type="match status" value="1"/>
</dbReference>
<dbReference type="HOGENOM" id="CLU_1130181_0_0_1"/>
<organism evidence="3 4">
    <name type="scientific">Lottia gigantea</name>
    <name type="common">Giant owl limpet</name>
    <dbReference type="NCBI Taxonomy" id="225164"/>
    <lineage>
        <taxon>Eukaryota</taxon>
        <taxon>Metazoa</taxon>
        <taxon>Spiralia</taxon>
        <taxon>Lophotrochozoa</taxon>
        <taxon>Mollusca</taxon>
        <taxon>Gastropoda</taxon>
        <taxon>Patellogastropoda</taxon>
        <taxon>Lottioidea</taxon>
        <taxon>Lottiidae</taxon>
        <taxon>Lottia</taxon>
    </lineage>
</organism>
<feature type="domain" description="Apple" evidence="2">
    <location>
        <begin position="39"/>
        <end position="100"/>
    </location>
</feature>
<dbReference type="CTD" id="20240680"/>
<dbReference type="Proteomes" id="UP000030746">
    <property type="component" value="Unassembled WGS sequence"/>
</dbReference>
<keyword evidence="1" id="KW-0732">Signal</keyword>
<dbReference type="KEGG" id="lgi:LOTGIDRAFT_167672"/>
<dbReference type="Gene3D" id="3.50.4.10">
    <property type="entry name" value="Hepatocyte Growth Factor"/>
    <property type="match status" value="1"/>
</dbReference>